<dbReference type="Proteomes" id="UP000070444">
    <property type="component" value="Unassembled WGS sequence"/>
</dbReference>
<keyword evidence="3 12" id="KW-0479">Metal-binding</keyword>
<keyword evidence="6 12" id="KW-0862">Zinc</keyword>
<gene>
    <name evidence="14" type="ORF">CONCODRAFT_77745</name>
</gene>
<sequence>MESERAKKEYESLSFMWMEHLFEGKCTQKLLINASFYLEPRHFKEVLEERNLNNCCGYPICDKEPKKLSGKYHIQVENRKVVETNDLNKFCSKFCQRAFNYYKLQLSSDPIYFKDIEKWQPVNLLEDEELTQSQN</sequence>
<dbReference type="GO" id="GO:0043175">
    <property type="term" value="F:RNA polymerase core enzyme binding"/>
    <property type="evidence" value="ECO:0007669"/>
    <property type="project" value="UniProtKB-UniRule"/>
</dbReference>
<dbReference type="EMBL" id="KQ964451">
    <property type="protein sequence ID" value="KXN72563.1"/>
    <property type="molecule type" value="Genomic_DNA"/>
</dbReference>
<evidence type="ECO:0000259" key="13">
    <source>
        <dbReference type="PROSITE" id="PS51479"/>
    </source>
</evidence>
<dbReference type="GO" id="GO:0008420">
    <property type="term" value="F:RNA polymerase II CTD heptapeptide repeat phosphatase activity"/>
    <property type="evidence" value="ECO:0007669"/>
    <property type="project" value="UniProtKB-UniRule"/>
</dbReference>
<reference evidence="14 15" key="1">
    <citation type="journal article" date="2015" name="Genome Biol. Evol.">
        <title>Phylogenomic analyses indicate that early fungi evolved digesting cell walls of algal ancestors of land plants.</title>
        <authorList>
            <person name="Chang Y."/>
            <person name="Wang S."/>
            <person name="Sekimoto S."/>
            <person name="Aerts A.L."/>
            <person name="Choi C."/>
            <person name="Clum A."/>
            <person name="LaButti K.M."/>
            <person name="Lindquist E.A."/>
            <person name="Yee Ngan C."/>
            <person name="Ohm R.A."/>
            <person name="Salamov A.A."/>
            <person name="Grigoriev I.V."/>
            <person name="Spatafora J.W."/>
            <person name="Berbee M.L."/>
        </authorList>
    </citation>
    <scope>NUCLEOTIDE SEQUENCE [LARGE SCALE GENOMIC DNA]</scope>
    <source>
        <strain evidence="14 15">NRRL 28638</strain>
    </source>
</reference>
<dbReference type="InterPro" id="IPR039693">
    <property type="entry name" value="Rtr1/RPAP2"/>
</dbReference>
<comment type="similarity">
    <text evidence="2 11 12">Belongs to the RPAP2 family.</text>
</comment>
<evidence type="ECO:0000256" key="11">
    <source>
        <dbReference type="PROSITE-ProRule" id="PRU00812"/>
    </source>
</evidence>
<dbReference type="PROSITE" id="PS51479">
    <property type="entry name" value="ZF_RTR1"/>
    <property type="match status" value="1"/>
</dbReference>
<evidence type="ECO:0000256" key="2">
    <source>
        <dbReference type="ARBA" id="ARBA00005676"/>
    </source>
</evidence>
<dbReference type="InterPro" id="IPR007308">
    <property type="entry name" value="Rtr1/RPAP2_dom"/>
</dbReference>
<evidence type="ECO:0000256" key="5">
    <source>
        <dbReference type="ARBA" id="ARBA00022801"/>
    </source>
</evidence>
<comment type="subcellular location">
    <subcellularLocation>
        <location evidence="1 12">Nucleus</location>
    </subcellularLocation>
</comment>
<keyword evidence="5 12" id="KW-0378">Hydrolase</keyword>
<keyword evidence="8 12" id="KW-0539">Nucleus</keyword>
<keyword evidence="7 12" id="KW-0904">Protein phosphatase</keyword>
<protein>
    <recommendedName>
        <fullName evidence="12">RNA polymerase II subunit B1 CTD phosphatase RPAP2 homolog</fullName>
        <ecNumber evidence="12">3.1.3.16</ecNumber>
    </recommendedName>
</protein>
<comment type="catalytic activity">
    <reaction evidence="10 12">
        <text>O-phospho-L-threonyl-[protein] + H2O = L-threonyl-[protein] + phosphate</text>
        <dbReference type="Rhea" id="RHEA:47004"/>
        <dbReference type="Rhea" id="RHEA-COMP:11060"/>
        <dbReference type="Rhea" id="RHEA-COMP:11605"/>
        <dbReference type="ChEBI" id="CHEBI:15377"/>
        <dbReference type="ChEBI" id="CHEBI:30013"/>
        <dbReference type="ChEBI" id="CHEBI:43474"/>
        <dbReference type="ChEBI" id="CHEBI:61977"/>
        <dbReference type="EC" id="3.1.3.16"/>
    </reaction>
</comment>
<organism evidence="14 15">
    <name type="scientific">Conidiobolus coronatus (strain ATCC 28846 / CBS 209.66 / NRRL 28638)</name>
    <name type="common">Delacroixia coronata</name>
    <dbReference type="NCBI Taxonomy" id="796925"/>
    <lineage>
        <taxon>Eukaryota</taxon>
        <taxon>Fungi</taxon>
        <taxon>Fungi incertae sedis</taxon>
        <taxon>Zoopagomycota</taxon>
        <taxon>Entomophthoromycotina</taxon>
        <taxon>Entomophthoromycetes</taxon>
        <taxon>Entomophthorales</taxon>
        <taxon>Ancylistaceae</taxon>
        <taxon>Conidiobolus</taxon>
    </lineage>
</organism>
<evidence type="ECO:0000256" key="9">
    <source>
        <dbReference type="ARBA" id="ARBA00047761"/>
    </source>
</evidence>
<feature type="domain" description="RTR1-type" evidence="13">
    <location>
        <begin position="33"/>
        <end position="115"/>
    </location>
</feature>
<evidence type="ECO:0000256" key="12">
    <source>
        <dbReference type="RuleBase" id="RU367080"/>
    </source>
</evidence>
<dbReference type="EC" id="3.1.3.16" evidence="12"/>
<dbReference type="AlphaFoldDB" id="A0A137PC57"/>
<keyword evidence="15" id="KW-1185">Reference proteome</keyword>
<comment type="catalytic activity">
    <reaction evidence="9 12">
        <text>O-phospho-L-seryl-[protein] + H2O = L-seryl-[protein] + phosphate</text>
        <dbReference type="Rhea" id="RHEA:20629"/>
        <dbReference type="Rhea" id="RHEA-COMP:9863"/>
        <dbReference type="Rhea" id="RHEA-COMP:11604"/>
        <dbReference type="ChEBI" id="CHEBI:15377"/>
        <dbReference type="ChEBI" id="CHEBI:29999"/>
        <dbReference type="ChEBI" id="CHEBI:43474"/>
        <dbReference type="ChEBI" id="CHEBI:83421"/>
        <dbReference type="EC" id="3.1.3.16"/>
    </reaction>
</comment>
<dbReference type="Pfam" id="PF04181">
    <property type="entry name" value="RPAP2_Rtr1"/>
    <property type="match status" value="1"/>
</dbReference>
<proteinExistence type="inferred from homology"/>
<evidence type="ECO:0000256" key="4">
    <source>
        <dbReference type="ARBA" id="ARBA00022771"/>
    </source>
</evidence>
<dbReference type="GO" id="GO:0005737">
    <property type="term" value="C:cytoplasm"/>
    <property type="evidence" value="ECO:0007669"/>
    <property type="project" value="TreeGrafter"/>
</dbReference>
<evidence type="ECO:0000256" key="1">
    <source>
        <dbReference type="ARBA" id="ARBA00004123"/>
    </source>
</evidence>
<evidence type="ECO:0000256" key="6">
    <source>
        <dbReference type="ARBA" id="ARBA00022833"/>
    </source>
</evidence>
<evidence type="ECO:0000256" key="10">
    <source>
        <dbReference type="ARBA" id="ARBA00048336"/>
    </source>
</evidence>
<evidence type="ECO:0000256" key="7">
    <source>
        <dbReference type="ARBA" id="ARBA00022912"/>
    </source>
</evidence>
<evidence type="ECO:0000256" key="3">
    <source>
        <dbReference type="ARBA" id="ARBA00022723"/>
    </source>
</evidence>
<dbReference type="PANTHER" id="PTHR14732">
    <property type="entry name" value="RNA POLYMERASE II SUBUNIT B1 CTD PHOSPHATASE RPAP2-RELATED"/>
    <property type="match status" value="1"/>
</dbReference>
<dbReference type="GO" id="GO:0005634">
    <property type="term" value="C:nucleus"/>
    <property type="evidence" value="ECO:0007669"/>
    <property type="project" value="UniProtKB-SubCell"/>
</dbReference>
<evidence type="ECO:0000256" key="8">
    <source>
        <dbReference type="ARBA" id="ARBA00023242"/>
    </source>
</evidence>
<comment type="function">
    <text evidence="12">Putative RNA polymerase II subunit B1 C-terminal domain (CTD) phosphatase involved in RNA polymerase II transcription regulation.</text>
</comment>
<dbReference type="OrthoDB" id="2590500at2759"/>
<dbReference type="STRING" id="796925.A0A137PC57"/>
<name>A0A137PC57_CONC2</name>
<keyword evidence="4 12" id="KW-0863">Zinc-finger</keyword>
<dbReference type="Gene3D" id="1.25.40.820">
    <property type="match status" value="1"/>
</dbReference>
<dbReference type="PANTHER" id="PTHR14732:SF0">
    <property type="entry name" value="RNA POLYMERASE II SUBUNIT B1 CTD PHOSPHATASE RPAP2-RELATED"/>
    <property type="match status" value="1"/>
</dbReference>
<evidence type="ECO:0000313" key="14">
    <source>
        <dbReference type="EMBL" id="KXN72563.1"/>
    </source>
</evidence>
<evidence type="ECO:0000313" key="15">
    <source>
        <dbReference type="Proteomes" id="UP000070444"/>
    </source>
</evidence>
<accession>A0A137PC57</accession>
<dbReference type="InterPro" id="IPR038534">
    <property type="entry name" value="Rtr1/RPAP2_sf"/>
</dbReference>
<dbReference type="GO" id="GO:0008270">
    <property type="term" value="F:zinc ion binding"/>
    <property type="evidence" value="ECO:0007669"/>
    <property type="project" value="UniProtKB-KW"/>
</dbReference>